<keyword evidence="2" id="KW-1185">Reference proteome</keyword>
<organism evidence="1 2">
    <name type="scientific">Nocardia panacis</name>
    <dbReference type="NCBI Taxonomy" id="2340916"/>
    <lineage>
        <taxon>Bacteria</taxon>
        <taxon>Bacillati</taxon>
        <taxon>Actinomycetota</taxon>
        <taxon>Actinomycetes</taxon>
        <taxon>Mycobacteriales</taxon>
        <taxon>Nocardiaceae</taxon>
        <taxon>Nocardia</taxon>
    </lineage>
</organism>
<comment type="caution">
    <text evidence="1">The sequence shown here is derived from an EMBL/GenBank/DDBJ whole genome shotgun (WGS) entry which is preliminary data.</text>
</comment>
<dbReference type="EMBL" id="QZFU01000041">
    <property type="protein sequence ID" value="RJO70141.1"/>
    <property type="molecule type" value="Genomic_DNA"/>
</dbReference>
<dbReference type="AlphaFoldDB" id="A0A3A4JMW9"/>
<evidence type="ECO:0000313" key="1">
    <source>
        <dbReference type="EMBL" id="RJO70141.1"/>
    </source>
</evidence>
<dbReference type="Proteomes" id="UP000266677">
    <property type="component" value="Unassembled WGS sequence"/>
</dbReference>
<name>A0A3A4JMW9_9NOCA</name>
<proteinExistence type="predicted"/>
<dbReference type="OrthoDB" id="5184628at2"/>
<sequence length="180" mass="19502">MGRGWSLLGRQLGLLAREQGARIVRQAPRVAARPGVVVRPAASGPMPTGERARQIVYSARLEGRADPGEIVWTWAPFEADPGGGLEADPAGGRDRPVLVVGRERQTLFGLLVDSDPLRAFDPNWVAIGGGPWDSMGGTSWVGLDRVLDVPEAGIRREGAIVERKVFDLVAHRLCAEYAWF</sequence>
<reference evidence="1 2" key="1">
    <citation type="submission" date="2018-09" db="EMBL/GenBank/DDBJ databases">
        <title>YIM PH21274 draft genome.</title>
        <authorList>
            <person name="Miao C."/>
        </authorList>
    </citation>
    <scope>NUCLEOTIDE SEQUENCE [LARGE SCALE GENOMIC DNA]</scope>
    <source>
        <strain evidence="1 2">YIM PH 21724</strain>
    </source>
</reference>
<protein>
    <submittedName>
        <fullName evidence="1">Type II toxin-antitoxin system PemK/MazF family toxin</fullName>
    </submittedName>
</protein>
<evidence type="ECO:0000313" key="2">
    <source>
        <dbReference type="Proteomes" id="UP000266677"/>
    </source>
</evidence>
<accession>A0A3A4JMW9</accession>
<dbReference type="RefSeq" id="WP_120044507.1">
    <property type="nucleotide sequence ID" value="NZ_QZFU01000041.1"/>
</dbReference>
<gene>
    <name evidence="1" type="ORF">D5S18_28770</name>
</gene>